<evidence type="ECO:0000313" key="8">
    <source>
        <dbReference type="EMBL" id="MER3119666.1"/>
    </source>
</evidence>
<name>A0ABV1S0G1_BACAB</name>
<dbReference type="PROSITE" id="PS51756">
    <property type="entry name" value="LXG"/>
    <property type="match status" value="1"/>
</dbReference>
<dbReference type="Pfam" id="PF13930">
    <property type="entry name" value="Endonuclea_NS_2"/>
    <property type="match status" value="1"/>
</dbReference>
<evidence type="ECO:0000313" key="9">
    <source>
        <dbReference type="Proteomes" id="UP001467674"/>
    </source>
</evidence>
<dbReference type="InterPro" id="IPR027797">
    <property type="entry name" value="PT-TG_dom"/>
</dbReference>
<sequence length="587" mass="64962">MGKILDAKALTSAMDTRAKHYQELREQMIDLKKALQGVANLGDDFTGKGADNIKSFYKELAGNVDMFIRFIDKQKAFHEGVSGTLDDTNFGGDTFVEEHFLDNAVHMGIKNAKSIVKDQKKALKTIFQDIDDLISLEVFDSKTFDEKIADAEDERKKTVKDLIELDQNLKDEYALSETEEKATMALYAEMINATNDGKSISPMNFDKKSYQNSEIYKAKSDIEKQTSEYLKIKKDQEEARKIAKEQEALANRPWYEKALDYGGNIVNELTGVNDAKRAATGVDPITGEELTAGQRVAAGGMAAAGYIPIVGWAGRIFKGGKAVYKTTQATSAAVRAVDIYKTSQKSFDALKTSQKGLYGLTATNGFSEAITGRDMFGNKVSKEQQEASMNAALGMLLPFGAKGFHGKMGVKGTVKGNKLKEVKEIDFGRHIVKGQNGKKQLIPNTKYVTNDNYKYTTDELGRIKNVNAPELVLKKADRNKYAQANVGGRDRLPDDDGGHLIGAQFNGPPDIDNLVPQNSQINRRGGVWYEMETEWANALKEVPPKKVSVNIDPNYSNKSMRPDSFMVEYEIEGQFPVIREIANKPGG</sequence>
<dbReference type="PANTHER" id="PTHR34976:SF2">
    <property type="entry name" value="TYPE VII SECRETION SYSTEM PROTEIN ESSD"/>
    <property type="match status" value="1"/>
</dbReference>
<dbReference type="Proteomes" id="UP001467674">
    <property type="component" value="Unassembled WGS sequence"/>
</dbReference>
<comment type="caution">
    <text evidence="8">The sequence shown here is derived from an EMBL/GenBank/DDBJ whole genome shotgun (WGS) entry which is preliminary data.</text>
</comment>
<dbReference type="InterPro" id="IPR051768">
    <property type="entry name" value="Bact_secretion_toxin"/>
</dbReference>
<dbReference type="InterPro" id="IPR006829">
    <property type="entry name" value="LXG_dom"/>
</dbReference>
<dbReference type="Pfam" id="PF14449">
    <property type="entry name" value="PT-TG"/>
    <property type="match status" value="1"/>
</dbReference>
<organism evidence="8 9">
    <name type="scientific">Bacillus altitudinis</name>
    <dbReference type="NCBI Taxonomy" id="293387"/>
    <lineage>
        <taxon>Bacteria</taxon>
        <taxon>Bacillati</taxon>
        <taxon>Bacillota</taxon>
        <taxon>Bacilli</taxon>
        <taxon>Bacillales</taxon>
        <taxon>Bacillaceae</taxon>
        <taxon>Bacillus</taxon>
    </lineage>
</organism>
<evidence type="ECO:0000256" key="4">
    <source>
        <dbReference type="ARBA" id="ARBA00022525"/>
    </source>
</evidence>
<proteinExistence type="inferred from homology"/>
<evidence type="ECO:0000256" key="5">
    <source>
        <dbReference type="ARBA" id="ARBA00023136"/>
    </source>
</evidence>
<dbReference type="Pfam" id="PF04740">
    <property type="entry name" value="LXG"/>
    <property type="match status" value="1"/>
</dbReference>
<comment type="subcellular location">
    <subcellularLocation>
        <location evidence="1">Cell membrane</location>
    </subcellularLocation>
    <subcellularLocation>
        <location evidence="2">Secreted</location>
    </subcellularLocation>
</comment>
<evidence type="ECO:0000256" key="3">
    <source>
        <dbReference type="ARBA" id="ARBA00022475"/>
    </source>
</evidence>
<feature type="domain" description="LXG" evidence="7">
    <location>
        <begin position="1"/>
        <end position="236"/>
    </location>
</feature>
<evidence type="ECO:0000256" key="6">
    <source>
        <dbReference type="ARBA" id="ARBA00034117"/>
    </source>
</evidence>
<dbReference type="PANTHER" id="PTHR34976">
    <property type="entry name" value="RIBONUCLEASE YQCG-RELATED"/>
    <property type="match status" value="1"/>
</dbReference>
<accession>A0ABV1S0G1</accession>
<comment type="similarity">
    <text evidence="6">In the N-terminal section; belongs to the LXG family.</text>
</comment>
<keyword evidence="3" id="KW-1003">Cell membrane</keyword>
<dbReference type="InterPro" id="IPR044929">
    <property type="entry name" value="DNA/RNA_non-sp_Endonuclease_sf"/>
</dbReference>
<dbReference type="Gene3D" id="3.40.570.10">
    <property type="entry name" value="Extracellular Endonuclease, subunit A"/>
    <property type="match status" value="1"/>
</dbReference>
<evidence type="ECO:0000259" key="7">
    <source>
        <dbReference type="PROSITE" id="PS51756"/>
    </source>
</evidence>
<dbReference type="EMBL" id="JBEOME010000001">
    <property type="protein sequence ID" value="MER3119666.1"/>
    <property type="molecule type" value="Genomic_DNA"/>
</dbReference>
<gene>
    <name evidence="8" type="ORF">ABQG71_00510</name>
</gene>
<evidence type="ECO:0000256" key="1">
    <source>
        <dbReference type="ARBA" id="ARBA00004236"/>
    </source>
</evidence>
<evidence type="ECO:0000256" key="2">
    <source>
        <dbReference type="ARBA" id="ARBA00004613"/>
    </source>
</evidence>
<protein>
    <submittedName>
        <fullName evidence="8">T7SS effector LXG polymorphic toxin</fullName>
    </submittedName>
</protein>
<dbReference type="InterPro" id="IPR044927">
    <property type="entry name" value="Endonuclea_NS_2"/>
</dbReference>
<keyword evidence="5" id="KW-0472">Membrane</keyword>
<reference evidence="8 9" key="1">
    <citation type="submission" date="2024-06" db="EMBL/GenBank/DDBJ databases">
        <title>Construction of an artificial bacterial consortium using nitrogen cycle bacteria from Cuatro Cienegas Basin and a mangrove forest.</title>
        <authorList>
            <person name="Aguilera-Najera D."/>
            <person name="Marquez-Cianci L."/>
            <person name="Martinez-Perez E."/>
            <person name="Rosas-Barrera M."/>
            <person name="Rodriguez-Cruz U.E."/>
            <person name="Tapia-Lopez R."/>
            <person name="Eguiarte L.E."/>
            <person name="Souza-Saldivar V."/>
        </authorList>
    </citation>
    <scope>NUCLEOTIDE SEQUENCE [LARGE SCALE GENOMIC DNA]</scope>
    <source>
        <strain evidence="8 9">S14-15</strain>
    </source>
</reference>
<keyword evidence="4" id="KW-0964">Secreted</keyword>
<keyword evidence="9" id="KW-1185">Reference proteome</keyword>